<protein>
    <recommendedName>
        <fullName evidence="2">NTP pyrophosphohydrolase MazG putative catalytic core domain-containing protein</fullName>
    </recommendedName>
</protein>
<organism evidence="1">
    <name type="scientific">marine sediment metagenome</name>
    <dbReference type="NCBI Taxonomy" id="412755"/>
    <lineage>
        <taxon>unclassified sequences</taxon>
        <taxon>metagenomes</taxon>
        <taxon>ecological metagenomes</taxon>
    </lineage>
</organism>
<dbReference type="InterPro" id="IPR021130">
    <property type="entry name" value="PRib-ATP_PPHydrolase-like"/>
</dbReference>
<dbReference type="SUPFAM" id="SSF101386">
    <property type="entry name" value="all-alpha NTP pyrophosphatases"/>
    <property type="match status" value="1"/>
</dbReference>
<evidence type="ECO:0000313" key="1">
    <source>
        <dbReference type="EMBL" id="KKK64473.1"/>
    </source>
</evidence>
<dbReference type="Gene3D" id="1.10.287.1080">
    <property type="entry name" value="MazG-like"/>
    <property type="match status" value="1"/>
</dbReference>
<proteinExistence type="predicted"/>
<comment type="caution">
    <text evidence="1">The sequence shown here is derived from an EMBL/GenBank/DDBJ whole genome shotgun (WGS) entry which is preliminary data.</text>
</comment>
<name>A0A0F8X6R1_9ZZZZ</name>
<reference evidence="1" key="1">
    <citation type="journal article" date="2015" name="Nature">
        <title>Complex archaea that bridge the gap between prokaryotes and eukaryotes.</title>
        <authorList>
            <person name="Spang A."/>
            <person name="Saw J.H."/>
            <person name="Jorgensen S.L."/>
            <person name="Zaremba-Niedzwiedzka K."/>
            <person name="Martijn J."/>
            <person name="Lind A.E."/>
            <person name="van Eijk R."/>
            <person name="Schleper C."/>
            <person name="Guy L."/>
            <person name="Ettema T.J."/>
        </authorList>
    </citation>
    <scope>NUCLEOTIDE SEQUENCE</scope>
</reference>
<gene>
    <name evidence="1" type="ORF">LCGC14_2983870</name>
</gene>
<sequence>MTLIEFTAVMESKLSENESKDGWTKAWFSYLLDRVREELKELEKAVNEDCPPQEIAREAADVANFCYMVADVAERGGGK</sequence>
<dbReference type="Pfam" id="PF01503">
    <property type="entry name" value="PRA-PH"/>
    <property type="match status" value="1"/>
</dbReference>
<evidence type="ECO:0008006" key="2">
    <source>
        <dbReference type="Google" id="ProtNLM"/>
    </source>
</evidence>
<dbReference type="AlphaFoldDB" id="A0A0F8X6R1"/>
<dbReference type="EMBL" id="LAZR01061008">
    <property type="protein sequence ID" value="KKK64473.1"/>
    <property type="molecule type" value="Genomic_DNA"/>
</dbReference>
<accession>A0A0F8X6R1</accession>